<keyword evidence="2" id="KW-0723">Serine/threonine-protein kinase</keyword>
<keyword evidence="7" id="KW-0067">ATP-binding</keyword>
<reference evidence="16" key="1">
    <citation type="submission" date="2025-08" db="UniProtKB">
        <authorList>
            <consortium name="RefSeq"/>
        </authorList>
    </citation>
    <scope>IDENTIFICATION</scope>
    <source>
        <tissue evidence="16">Seedling</tissue>
    </source>
</reference>
<keyword evidence="12" id="KW-0812">Transmembrane</keyword>
<proteinExistence type="predicted"/>
<dbReference type="PANTHER" id="PTHR27005:SF280">
    <property type="entry name" value="WALL-ASSOCIATED RECEPTOR KINASE-LIKE 8"/>
    <property type="match status" value="1"/>
</dbReference>
<dbReference type="InterPro" id="IPR025287">
    <property type="entry name" value="WAK_GUB"/>
</dbReference>
<evidence type="ECO:0000259" key="14">
    <source>
        <dbReference type="PROSITE" id="PS50011"/>
    </source>
</evidence>
<dbReference type="PROSITE" id="PS50011">
    <property type="entry name" value="PROTEIN_KINASE_DOM"/>
    <property type="match status" value="1"/>
</dbReference>
<keyword evidence="12" id="KW-0472">Membrane</keyword>
<comment type="catalytic activity">
    <reaction evidence="11">
        <text>L-threonyl-[protein] + ATP = O-phospho-L-threonyl-[protein] + ADP + H(+)</text>
        <dbReference type="Rhea" id="RHEA:46608"/>
        <dbReference type="Rhea" id="RHEA-COMP:11060"/>
        <dbReference type="Rhea" id="RHEA-COMP:11605"/>
        <dbReference type="ChEBI" id="CHEBI:15378"/>
        <dbReference type="ChEBI" id="CHEBI:30013"/>
        <dbReference type="ChEBI" id="CHEBI:30616"/>
        <dbReference type="ChEBI" id="CHEBI:61977"/>
        <dbReference type="ChEBI" id="CHEBI:456216"/>
    </reaction>
</comment>
<dbReference type="Pfam" id="PF00069">
    <property type="entry name" value="Pkinase"/>
    <property type="match status" value="1"/>
</dbReference>
<feature type="signal peptide" evidence="13">
    <location>
        <begin position="1"/>
        <end position="27"/>
    </location>
</feature>
<evidence type="ECO:0000256" key="12">
    <source>
        <dbReference type="SAM" id="Phobius"/>
    </source>
</evidence>
<dbReference type="CDD" id="cd14066">
    <property type="entry name" value="STKc_IRAK"/>
    <property type="match status" value="1"/>
</dbReference>
<evidence type="ECO:0000256" key="4">
    <source>
        <dbReference type="ARBA" id="ARBA00022729"/>
    </source>
</evidence>
<dbReference type="InterPro" id="IPR011009">
    <property type="entry name" value="Kinase-like_dom_sf"/>
</dbReference>
<evidence type="ECO:0000256" key="5">
    <source>
        <dbReference type="ARBA" id="ARBA00022741"/>
    </source>
</evidence>
<evidence type="ECO:0000256" key="11">
    <source>
        <dbReference type="ARBA" id="ARBA00047951"/>
    </source>
</evidence>
<dbReference type="GeneID" id="107416655"/>
<evidence type="ECO:0000256" key="6">
    <source>
        <dbReference type="ARBA" id="ARBA00022777"/>
    </source>
</evidence>
<comment type="subcellular location">
    <subcellularLocation>
        <location evidence="1">Membrane</location>
        <topology evidence="1">Single-pass type I membrane protein</topology>
    </subcellularLocation>
</comment>
<keyword evidence="9" id="KW-0325">Glycoprotein</keyword>
<evidence type="ECO:0000256" key="8">
    <source>
        <dbReference type="ARBA" id="ARBA00023157"/>
    </source>
</evidence>
<dbReference type="Gene3D" id="2.10.25.10">
    <property type="entry name" value="Laminin"/>
    <property type="match status" value="1"/>
</dbReference>
<feature type="transmembrane region" description="Helical" evidence="12">
    <location>
        <begin position="345"/>
        <end position="363"/>
    </location>
</feature>
<evidence type="ECO:0000256" key="7">
    <source>
        <dbReference type="ARBA" id="ARBA00022840"/>
    </source>
</evidence>
<sequence length="744" mass="84411">MLPVSLLPLPVLHIIITMLLLTTTVLARSESQSTIGKPGCKTHCGEVRIPYPFGIGPGCYFDEWYQIDCLNLTRNLEIPHLRKTDLKLVENISIEDRTLKVIQPITFMNCPTKQSETANLTGSPFVFSQKRNKFTAVNCGMLSFMRSATESQKTDLTACMSICDKNTSDSSCNGMNCCQITIPSNLKIFVIEFGTFNRRASCEYYAFLVDQQWFESRSKRYDHIIARDKTDSVPVVLEWNLLYNHSTVKEFQMGISDKVHSYCQLDNTTPSIFNQSMIQCFCKKGFEGNPYLHDGCKDINECEKFPPVCKDDICNNYLGGYSCSKKAWKKPTTKSALQAVQGTSISSGLLLLFFCLWFLYKIIKKRRKIKRKQKLFRRNGGLLLQQQLCSSEVNVETIKVFNSKELEKATDRFHKDRILGHGGQGTVYKGMLTDGRVVAVKKSKIVDESKLAQFINEVIILSQVNHRNVVKLLGCCLETEVPLLVYEFIPNGTLSKYIHDQNEELPLTWEMRLRIATEIAGALSYLHYAASFPIYHRDIKSSNILLDEKYRAKIADFGTSRSVSIDQTHLTTLVHGTLGYLDPEYFQSSQFTEKSDVYSFGVVLVELLTGQRAISIRRSEEAGKSLATYFILSMQQNRLFDVLDPHVLKGKKADIMVFANLAMRCLNLNGRKRPTMKEVTAELERIQMSEKKNFNVPQDSEEVEDLRTQDFEPWEVVSLSTGPASHTGLASSSHELPLLSFTSL</sequence>
<keyword evidence="4 13" id="KW-0732">Signal</keyword>
<evidence type="ECO:0000256" key="3">
    <source>
        <dbReference type="ARBA" id="ARBA00022679"/>
    </source>
</evidence>
<dbReference type="InterPro" id="IPR000719">
    <property type="entry name" value="Prot_kinase_dom"/>
</dbReference>
<dbReference type="PANTHER" id="PTHR27005">
    <property type="entry name" value="WALL-ASSOCIATED RECEPTOR KINASE-LIKE 21"/>
    <property type="match status" value="1"/>
</dbReference>
<dbReference type="InterPro" id="IPR008271">
    <property type="entry name" value="Ser/Thr_kinase_AS"/>
</dbReference>
<dbReference type="Pfam" id="PF13947">
    <property type="entry name" value="GUB_WAK_bind"/>
    <property type="match status" value="1"/>
</dbReference>
<keyword evidence="8" id="KW-1015">Disulfide bond</keyword>
<feature type="domain" description="Protein kinase" evidence="14">
    <location>
        <begin position="413"/>
        <end position="686"/>
    </location>
</feature>
<keyword evidence="15" id="KW-1185">Reference proteome</keyword>
<dbReference type="PROSITE" id="PS01187">
    <property type="entry name" value="EGF_CA"/>
    <property type="match status" value="1"/>
</dbReference>
<dbReference type="Proteomes" id="UP001652623">
    <property type="component" value="Chromosome 4"/>
</dbReference>
<keyword evidence="6" id="KW-0418">Kinase</keyword>
<dbReference type="RefSeq" id="XP_060672151.1">
    <property type="nucleotide sequence ID" value="XM_060816168.1"/>
</dbReference>
<evidence type="ECO:0000256" key="9">
    <source>
        <dbReference type="ARBA" id="ARBA00023180"/>
    </source>
</evidence>
<evidence type="ECO:0000313" key="16">
    <source>
        <dbReference type="RefSeq" id="XP_060672151.1"/>
    </source>
</evidence>
<gene>
    <name evidence="16" type="primary">LOC107416655</name>
</gene>
<keyword evidence="3" id="KW-0808">Transferase</keyword>
<feature type="chain" id="PRO_5045312111" evidence="13">
    <location>
        <begin position="28"/>
        <end position="744"/>
    </location>
</feature>
<keyword evidence="12" id="KW-1133">Transmembrane helix</keyword>
<name>A0ABM4A5Z5_ZIZJJ</name>
<organism evidence="15 16">
    <name type="scientific">Ziziphus jujuba</name>
    <name type="common">Chinese jujube</name>
    <name type="synonym">Ziziphus sativa</name>
    <dbReference type="NCBI Taxonomy" id="326968"/>
    <lineage>
        <taxon>Eukaryota</taxon>
        <taxon>Viridiplantae</taxon>
        <taxon>Streptophyta</taxon>
        <taxon>Embryophyta</taxon>
        <taxon>Tracheophyta</taxon>
        <taxon>Spermatophyta</taxon>
        <taxon>Magnoliopsida</taxon>
        <taxon>eudicotyledons</taxon>
        <taxon>Gunneridae</taxon>
        <taxon>Pentapetalae</taxon>
        <taxon>rosids</taxon>
        <taxon>fabids</taxon>
        <taxon>Rosales</taxon>
        <taxon>Rhamnaceae</taxon>
        <taxon>Paliureae</taxon>
        <taxon>Ziziphus</taxon>
    </lineage>
</organism>
<evidence type="ECO:0000256" key="10">
    <source>
        <dbReference type="ARBA" id="ARBA00047558"/>
    </source>
</evidence>
<evidence type="ECO:0000256" key="2">
    <source>
        <dbReference type="ARBA" id="ARBA00022527"/>
    </source>
</evidence>
<evidence type="ECO:0000313" key="15">
    <source>
        <dbReference type="Proteomes" id="UP001652623"/>
    </source>
</evidence>
<comment type="catalytic activity">
    <reaction evidence="10">
        <text>L-seryl-[protein] + ATP = O-phospho-L-seryl-[protein] + ADP + H(+)</text>
        <dbReference type="Rhea" id="RHEA:17989"/>
        <dbReference type="Rhea" id="RHEA-COMP:9863"/>
        <dbReference type="Rhea" id="RHEA-COMP:11604"/>
        <dbReference type="ChEBI" id="CHEBI:15378"/>
        <dbReference type="ChEBI" id="CHEBI:29999"/>
        <dbReference type="ChEBI" id="CHEBI:30616"/>
        <dbReference type="ChEBI" id="CHEBI:83421"/>
        <dbReference type="ChEBI" id="CHEBI:456216"/>
    </reaction>
</comment>
<dbReference type="Gene3D" id="3.30.200.20">
    <property type="entry name" value="Phosphorylase Kinase, domain 1"/>
    <property type="match status" value="1"/>
</dbReference>
<dbReference type="Gene3D" id="1.10.510.10">
    <property type="entry name" value="Transferase(Phosphotransferase) domain 1"/>
    <property type="match status" value="1"/>
</dbReference>
<dbReference type="SUPFAM" id="SSF56112">
    <property type="entry name" value="Protein kinase-like (PK-like)"/>
    <property type="match status" value="1"/>
</dbReference>
<dbReference type="InterPro" id="IPR018097">
    <property type="entry name" value="EGF_Ca-bd_CS"/>
</dbReference>
<keyword evidence="5" id="KW-0547">Nucleotide-binding</keyword>
<dbReference type="PROSITE" id="PS00108">
    <property type="entry name" value="PROTEIN_KINASE_ST"/>
    <property type="match status" value="1"/>
</dbReference>
<dbReference type="InterPro" id="IPR045274">
    <property type="entry name" value="WAK-like"/>
</dbReference>
<protein>
    <submittedName>
        <fullName evidence="16">Wall-associated receptor kinase-like 10</fullName>
    </submittedName>
</protein>
<evidence type="ECO:0000256" key="1">
    <source>
        <dbReference type="ARBA" id="ARBA00004479"/>
    </source>
</evidence>
<evidence type="ECO:0000256" key="13">
    <source>
        <dbReference type="SAM" id="SignalP"/>
    </source>
</evidence>
<accession>A0ABM4A5Z5</accession>
<dbReference type="SMART" id="SM00220">
    <property type="entry name" value="S_TKc"/>
    <property type="match status" value="1"/>
</dbReference>